<gene>
    <name evidence="1" type="ORF">ARMOST_02031</name>
</gene>
<dbReference type="OrthoDB" id="10268103at2759"/>
<evidence type="ECO:0000313" key="1">
    <source>
        <dbReference type="EMBL" id="SJK98762.1"/>
    </source>
</evidence>
<dbReference type="AlphaFoldDB" id="A0A284QQK3"/>
<dbReference type="EMBL" id="FUEG01000001">
    <property type="protein sequence ID" value="SJK98762.1"/>
    <property type="molecule type" value="Genomic_DNA"/>
</dbReference>
<protein>
    <submittedName>
        <fullName evidence="1">Uncharacterized protein</fullName>
    </submittedName>
</protein>
<sequence length="92" mass="9989">MTIAPNEIYFNLQDFIESYPPINRTYSLLSFSGSISIRFGEEGASERAPVPSPGPAPIQHAFFNGDSEIGVLISSALEKEGFKSGYCAVKLD</sequence>
<evidence type="ECO:0000313" key="2">
    <source>
        <dbReference type="Proteomes" id="UP000219338"/>
    </source>
</evidence>
<reference evidence="2" key="1">
    <citation type="journal article" date="2017" name="Nat. Ecol. Evol.">
        <title>Genome expansion and lineage-specific genetic innovations in the forest pathogenic fungi Armillaria.</title>
        <authorList>
            <person name="Sipos G."/>
            <person name="Prasanna A.N."/>
            <person name="Walter M.C."/>
            <person name="O'Connor E."/>
            <person name="Balint B."/>
            <person name="Krizsan K."/>
            <person name="Kiss B."/>
            <person name="Hess J."/>
            <person name="Varga T."/>
            <person name="Slot J."/>
            <person name="Riley R."/>
            <person name="Boka B."/>
            <person name="Rigling D."/>
            <person name="Barry K."/>
            <person name="Lee J."/>
            <person name="Mihaltcheva S."/>
            <person name="LaButti K."/>
            <person name="Lipzen A."/>
            <person name="Waldron R."/>
            <person name="Moloney N.M."/>
            <person name="Sperisen C."/>
            <person name="Kredics L."/>
            <person name="Vagvoelgyi C."/>
            <person name="Patrignani A."/>
            <person name="Fitzpatrick D."/>
            <person name="Nagy I."/>
            <person name="Doyle S."/>
            <person name="Anderson J.B."/>
            <person name="Grigoriev I.V."/>
            <person name="Gueldener U."/>
            <person name="Muensterkoetter M."/>
            <person name="Nagy L.G."/>
        </authorList>
    </citation>
    <scope>NUCLEOTIDE SEQUENCE [LARGE SCALE GENOMIC DNA]</scope>
    <source>
        <strain evidence="2">C18/9</strain>
    </source>
</reference>
<name>A0A284QQK3_ARMOS</name>
<organism evidence="1 2">
    <name type="scientific">Armillaria ostoyae</name>
    <name type="common">Armillaria root rot fungus</name>
    <dbReference type="NCBI Taxonomy" id="47428"/>
    <lineage>
        <taxon>Eukaryota</taxon>
        <taxon>Fungi</taxon>
        <taxon>Dikarya</taxon>
        <taxon>Basidiomycota</taxon>
        <taxon>Agaricomycotina</taxon>
        <taxon>Agaricomycetes</taxon>
        <taxon>Agaricomycetidae</taxon>
        <taxon>Agaricales</taxon>
        <taxon>Marasmiineae</taxon>
        <taxon>Physalacriaceae</taxon>
        <taxon>Armillaria</taxon>
    </lineage>
</organism>
<proteinExistence type="predicted"/>
<dbReference type="Proteomes" id="UP000219338">
    <property type="component" value="Unassembled WGS sequence"/>
</dbReference>
<accession>A0A284QQK3</accession>
<keyword evidence="2" id="KW-1185">Reference proteome</keyword>